<protein>
    <submittedName>
        <fullName evidence="1">Uncharacterized protein</fullName>
    </submittedName>
</protein>
<sequence length="228" mass="26035">MLPHLLLLQIHQLFIRIQSLQFARTRENRERRNRIPFGSPWREIFPKGELINLPEHILNPFNDPQNLRFRLFPQMLLQFQKSDPQRRTRRLGYRSLEIIGDPIDGHDVFADWEDRFLDDADMGRVLRVSVEVVLRAVPAMEQVSEVEGRGSVPEEWSGGEVEDLVQGFQAAEPVDHGVDLGWVGVVSDLEENDVLDGLSHCYLGGESARVGYEGKRGFGFGVEEVFGS</sequence>
<proteinExistence type="predicted"/>
<evidence type="ECO:0000313" key="1">
    <source>
        <dbReference type="EMBL" id="PON54836.1"/>
    </source>
</evidence>
<dbReference type="Proteomes" id="UP000237105">
    <property type="component" value="Unassembled WGS sequence"/>
</dbReference>
<accession>A0A2P5C1E2</accession>
<reference evidence="2" key="1">
    <citation type="submission" date="2016-06" db="EMBL/GenBank/DDBJ databases">
        <title>Parallel loss of symbiosis genes in relatives of nitrogen-fixing non-legume Parasponia.</title>
        <authorList>
            <person name="Van Velzen R."/>
            <person name="Holmer R."/>
            <person name="Bu F."/>
            <person name="Rutten L."/>
            <person name="Van Zeijl A."/>
            <person name="Liu W."/>
            <person name="Santuari L."/>
            <person name="Cao Q."/>
            <person name="Sharma T."/>
            <person name="Shen D."/>
            <person name="Roswanjaya Y."/>
            <person name="Wardhani T."/>
            <person name="Kalhor M.S."/>
            <person name="Jansen J."/>
            <person name="Van den Hoogen J."/>
            <person name="Gungor B."/>
            <person name="Hartog M."/>
            <person name="Hontelez J."/>
            <person name="Verver J."/>
            <person name="Yang W.-C."/>
            <person name="Schijlen E."/>
            <person name="Repin R."/>
            <person name="Schilthuizen M."/>
            <person name="Schranz E."/>
            <person name="Heidstra R."/>
            <person name="Miyata K."/>
            <person name="Fedorova E."/>
            <person name="Kohlen W."/>
            <person name="Bisseling T."/>
            <person name="Smit S."/>
            <person name="Geurts R."/>
        </authorList>
    </citation>
    <scope>NUCLEOTIDE SEQUENCE [LARGE SCALE GENOMIC DNA]</scope>
    <source>
        <strain evidence="2">cv. WU1-14</strain>
    </source>
</reference>
<gene>
    <name evidence="1" type="ORF">PanWU01x14_192020</name>
</gene>
<dbReference type="OrthoDB" id="1727080at2759"/>
<name>A0A2P5C1E2_PARAD</name>
<evidence type="ECO:0000313" key="2">
    <source>
        <dbReference type="Proteomes" id="UP000237105"/>
    </source>
</evidence>
<comment type="caution">
    <text evidence="1">The sequence shown here is derived from an EMBL/GenBank/DDBJ whole genome shotgun (WGS) entry which is preliminary data.</text>
</comment>
<organism evidence="1 2">
    <name type="scientific">Parasponia andersonii</name>
    <name type="common">Sponia andersonii</name>
    <dbReference type="NCBI Taxonomy" id="3476"/>
    <lineage>
        <taxon>Eukaryota</taxon>
        <taxon>Viridiplantae</taxon>
        <taxon>Streptophyta</taxon>
        <taxon>Embryophyta</taxon>
        <taxon>Tracheophyta</taxon>
        <taxon>Spermatophyta</taxon>
        <taxon>Magnoliopsida</taxon>
        <taxon>eudicotyledons</taxon>
        <taxon>Gunneridae</taxon>
        <taxon>Pentapetalae</taxon>
        <taxon>rosids</taxon>
        <taxon>fabids</taxon>
        <taxon>Rosales</taxon>
        <taxon>Cannabaceae</taxon>
        <taxon>Parasponia</taxon>
    </lineage>
</organism>
<keyword evidence="2" id="KW-1185">Reference proteome</keyword>
<dbReference type="AlphaFoldDB" id="A0A2P5C1E2"/>
<dbReference type="EMBL" id="JXTB01000189">
    <property type="protein sequence ID" value="PON54836.1"/>
    <property type="molecule type" value="Genomic_DNA"/>
</dbReference>